<dbReference type="GO" id="GO:0006874">
    <property type="term" value="P:intracellular calcium ion homeostasis"/>
    <property type="evidence" value="ECO:0007669"/>
    <property type="project" value="TreeGrafter"/>
</dbReference>
<keyword evidence="4 9" id="KW-0812">Transmembrane</keyword>
<dbReference type="FunFam" id="1.20.1420.30:FF:000016">
    <property type="entry name" value="Membrane bound cation transporter"/>
    <property type="match status" value="1"/>
</dbReference>
<feature type="compositionally biased region" description="Low complexity" evidence="8">
    <location>
        <begin position="741"/>
        <end position="769"/>
    </location>
</feature>
<dbReference type="Gene3D" id="1.20.1420.30">
    <property type="entry name" value="NCX, central ion-binding region"/>
    <property type="match status" value="2"/>
</dbReference>
<accession>A0A0F4GI06</accession>
<dbReference type="AlphaFoldDB" id="A0A0F4GI06"/>
<comment type="caution">
    <text evidence="11">The sequence shown here is derived from an EMBL/GenBank/DDBJ whole genome shotgun (WGS) entry which is preliminary data.</text>
</comment>
<keyword evidence="3" id="KW-0813">Transport</keyword>
<dbReference type="PANTHER" id="PTHR31503:SF18">
    <property type="entry name" value="CA(2+)_H(+) EXCHANGER, PUTATIVE (EUROFUNG)-RELATED"/>
    <property type="match status" value="1"/>
</dbReference>
<dbReference type="GO" id="GO:0000329">
    <property type="term" value="C:fungal-type vacuole membrane"/>
    <property type="evidence" value="ECO:0007669"/>
    <property type="project" value="TreeGrafter"/>
</dbReference>
<dbReference type="Gene3D" id="2.40.70.10">
    <property type="entry name" value="Acid Proteases"/>
    <property type="match status" value="2"/>
</dbReference>
<feature type="transmembrane region" description="Helical" evidence="9">
    <location>
        <begin position="614"/>
        <end position="638"/>
    </location>
</feature>
<feature type="domain" description="Peptidase A1" evidence="10">
    <location>
        <begin position="62"/>
        <end position="443"/>
    </location>
</feature>
<feature type="transmembrane region" description="Helical" evidence="9">
    <location>
        <begin position="1065"/>
        <end position="1087"/>
    </location>
</feature>
<keyword evidence="7 9" id="KW-0472">Membrane</keyword>
<feature type="transmembrane region" description="Helical" evidence="9">
    <location>
        <begin position="1099"/>
        <end position="1126"/>
    </location>
</feature>
<evidence type="ECO:0000256" key="3">
    <source>
        <dbReference type="ARBA" id="ARBA00022448"/>
    </source>
</evidence>
<feature type="region of interest" description="Disordered" evidence="8">
    <location>
        <begin position="733"/>
        <end position="932"/>
    </location>
</feature>
<organism evidence="11 12">
    <name type="scientific">Zymoseptoria brevis</name>
    <dbReference type="NCBI Taxonomy" id="1047168"/>
    <lineage>
        <taxon>Eukaryota</taxon>
        <taxon>Fungi</taxon>
        <taxon>Dikarya</taxon>
        <taxon>Ascomycota</taxon>
        <taxon>Pezizomycotina</taxon>
        <taxon>Dothideomycetes</taxon>
        <taxon>Dothideomycetidae</taxon>
        <taxon>Mycosphaerellales</taxon>
        <taxon>Mycosphaerellaceae</taxon>
        <taxon>Zymoseptoria</taxon>
    </lineage>
</organism>
<dbReference type="PROSITE" id="PS51767">
    <property type="entry name" value="PEPTIDASE_A1"/>
    <property type="match status" value="1"/>
</dbReference>
<feature type="transmembrane region" description="Helical" evidence="9">
    <location>
        <begin position="554"/>
        <end position="574"/>
    </location>
</feature>
<dbReference type="InterPro" id="IPR033121">
    <property type="entry name" value="PEPTIDASE_A1"/>
</dbReference>
<feature type="compositionally biased region" description="Low complexity" evidence="8">
    <location>
        <begin position="988"/>
        <end position="1007"/>
    </location>
</feature>
<feature type="transmembrane region" description="Helical" evidence="9">
    <location>
        <begin position="650"/>
        <end position="671"/>
    </location>
</feature>
<dbReference type="InterPro" id="IPR004837">
    <property type="entry name" value="NaCa_Exmemb"/>
</dbReference>
<comment type="subcellular location">
    <subcellularLocation>
        <location evidence="1">Endomembrane system</location>
        <topology evidence="1">Multi-pass membrane protein</topology>
    </subcellularLocation>
</comment>
<evidence type="ECO:0000313" key="12">
    <source>
        <dbReference type="Proteomes" id="UP000033647"/>
    </source>
</evidence>
<feature type="compositionally biased region" description="Low complexity" evidence="8">
    <location>
        <begin position="811"/>
        <end position="827"/>
    </location>
</feature>
<evidence type="ECO:0000256" key="2">
    <source>
        <dbReference type="ARBA" id="ARBA00008170"/>
    </source>
</evidence>
<dbReference type="OrthoDB" id="1699231at2759"/>
<evidence type="ECO:0000313" key="11">
    <source>
        <dbReference type="EMBL" id="KJX97011.1"/>
    </source>
</evidence>
<evidence type="ECO:0000256" key="6">
    <source>
        <dbReference type="ARBA" id="ARBA00023065"/>
    </source>
</evidence>
<feature type="region of interest" description="Disordered" evidence="8">
    <location>
        <begin position="455"/>
        <end position="508"/>
    </location>
</feature>
<gene>
    <name evidence="11" type="ORF">TI39_contig590g00004</name>
</gene>
<feature type="transmembrane region" description="Helical" evidence="9">
    <location>
        <begin position="1160"/>
        <end position="1180"/>
    </location>
</feature>
<evidence type="ECO:0000259" key="10">
    <source>
        <dbReference type="PROSITE" id="PS51767"/>
    </source>
</evidence>
<evidence type="ECO:0000256" key="8">
    <source>
        <dbReference type="SAM" id="MobiDB-lite"/>
    </source>
</evidence>
<keyword evidence="5 9" id="KW-1133">Transmembrane helix</keyword>
<dbReference type="STRING" id="1047168.A0A0F4GI06"/>
<feature type="compositionally biased region" description="Basic residues" evidence="8">
    <location>
        <begin position="770"/>
        <end position="784"/>
    </location>
</feature>
<feature type="compositionally biased region" description="Basic residues" evidence="8">
    <location>
        <begin position="862"/>
        <end position="880"/>
    </location>
</feature>
<reference evidence="11 12" key="1">
    <citation type="submission" date="2015-03" db="EMBL/GenBank/DDBJ databases">
        <title>RNA-seq based gene annotation and comparative genomics of four Zymoseptoria species reveal species-specific pathogenicity related genes and transposable element activity.</title>
        <authorList>
            <person name="Grandaubert J."/>
            <person name="Bhattacharyya A."/>
            <person name="Stukenbrock E.H."/>
        </authorList>
    </citation>
    <scope>NUCLEOTIDE SEQUENCE [LARGE SCALE GENOMIC DNA]</scope>
    <source>
        <strain evidence="11 12">Zb18110</strain>
    </source>
</reference>
<keyword evidence="6" id="KW-0406">Ion transport</keyword>
<dbReference type="SUPFAM" id="SSF50630">
    <property type="entry name" value="Acid proteases"/>
    <property type="match status" value="1"/>
</dbReference>
<dbReference type="InterPro" id="IPR034164">
    <property type="entry name" value="Pepsin-like_dom"/>
</dbReference>
<dbReference type="EMBL" id="LAFY01000582">
    <property type="protein sequence ID" value="KJX97011.1"/>
    <property type="molecule type" value="Genomic_DNA"/>
</dbReference>
<evidence type="ECO:0000256" key="4">
    <source>
        <dbReference type="ARBA" id="ARBA00022692"/>
    </source>
</evidence>
<dbReference type="InterPro" id="IPR004713">
    <property type="entry name" value="CaH_exchang"/>
</dbReference>
<dbReference type="PANTHER" id="PTHR31503">
    <property type="entry name" value="VACUOLAR CALCIUM ION TRANSPORTER"/>
    <property type="match status" value="1"/>
</dbReference>
<dbReference type="GO" id="GO:0015369">
    <property type="term" value="F:calcium:proton antiporter activity"/>
    <property type="evidence" value="ECO:0007669"/>
    <property type="project" value="TreeGrafter"/>
</dbReference>
<feature type="transmembrane region" description="Helical" evidence="9">
    <location>
        <begin position="1132"/>
        <end position="1153"/>
    </location>
</feature>
<dbReference type="InterPro" id="IPR044880">
    <property type="entry name" value="NCX_ion-bd_dom_sf"/>
</dbReference>
<dbReference type="Proteomes" id="UP000033647">
    <property type="component" value="Unassembled WGS sequence"/>
</dbReference>
<dbReference type="FunFam" id="1.20.1420.30:FF:000011">
    <property type="entry name" value="Vacuolar calcium ion transporter"/>
    <property type="match status" value="1"/>
</dbReference>
<proteinExistence type="inferred from homology"/>
<sequence length="1194" mass="127195">MYTLFTSMAVYATLFGSSAEATSLPPRVNRRSASPAEPKAEACPKPNVYTADLVWTNLGASPGLTVTLGEANLTVLVDLGSSVFWVPGADWQCVDDINTKLKHLPQDSCAPVQGGTTSPNFTFSGGQIPGARFNSTYNGGKTGVLGIIGYEDIVIDGGLVITNVTTGIATGWDNPLAGTAYGTMGLAFPSATSYWPESELQAVGGQIKDLTSITHYNPVAIQAAAEGIIAPMFGYYFDGLGEPDGTHCGQMTFGGEPDIPHGEYTADIPIVPGVQLSGPSNPVFDLWNIHVDGFKIIPPGDQADPIVISYLNEPNPDAPAAIPGSAYWNHTHTVDTGSYFSALPDEVYFELIKHFDPPLSKQGSTACDAKIPQLAVTVGGKDVWFNESGILYPEIFNPDEAPACDLAIVQTHGLGAMLGSPFLINVVAVHEFAEGGVPTVRFAQRIWEALNATHGDHDDEKSAHLHTQPPSSSSTDSPPAASAVKSEDAGPGDPTIESGETVKQKNPMTVARMKAGSVRFVGHFKRAICHSWINVLLLAVPAGIAAEAAHLKPAVVFAINAVAIVPLAGLLSQATESVATRLGDTWGALLNVSFGNAVELIIFIIALVKNEIRIVQASLLGSILANLLLILGMAFLLGGLRFREQIYNSTVTQMSACLLSLSVMSLLLPTAFHASFNETSADSANNKVLKVSRGTSVVLLFIYVLYLLFQLKSHAYMYESMPQEKIDEESHPGVLHDMMNSSSSSDDSSSSDSSSSDSSTGSGSVTTTTKRMKRMFKNRRRRKSSASTSTSHTPEIVVSPSAQDAAGYLESSSSQSASRRPSALSAAIHDDADADKEDNGMTRAFDWATRRRPSKAESDMPKRKKFSRKEKKQEKKRLREAKKAAYNEELTESPAPTDRQNRVEFAEDVEVAPAPPPPSQPTGRLPFNMRLGSSRGPVRPAFPSILSNNVFVQPAPTAALQTRPAPVRTQSSASGLRRTSSLPDRLNRQSSTPQPTTTQATPIPRARSVTGRPLSFVQSTTDSGAEPPMSRTAAVMLLLCSTALVAVCAEFMVDAIPEMIENSSVVSEAFIGLIILPIVGNAAEHVTAVTVAAKNKMDLAIGVAVGSSIQIALFVTPIVVLLGWILDTEMSLYFNLFETVSLFVSVFVVNFLVLDGRSNYLEGALLIAAYVIIALGAFFYPGERELSSVGGGAG</sequence>
<protein>
    <recommendedName>
        <fullName evidence="10">Peptidase A1 domain-containing protein</fullName>
    </recommendedName>
</protein>
<evidence type="ECO:0000256" key="1">
    <source>
        <dbReference type="ARBA" id="ARBA00004127"/>
    </source>
</evidence>
<comment type="similarity">
    <text evidence="2">Belongs to the Ca(2+):cation antiporter (CaCA) (TC 2.A.19) family.</text>
</comment>
<feature type="transmembrane region" description="Helical" evidence="9">
    <location>
        <begin position="1033"/>
        <end position="1053"/>
    </location>
</feature>
<dbReference type="CDD" id="cd05471">
    <property type="entry name" value="pepsin_like"/>
    <property type="match status" value="1"/>
</dbReference>
<dbReference type="Pfam" id="PF01699">
    <property type="entry name" value="Na_Ca_ex"/>
    <property type="match status" value="2"/>
</dbReference>
<feature type="compositionally biased region" description="Low complexity" evidence="8">
    <location>
        <begin position="469"/>
        <end position="483"/>
    </location>
</feature>
<keyword evidence="12" id="KW-1185">Reference proteome</keyword>
<evidence type="ECO:0000256" key="5">
    <source>
        <dbReference type="ARBA" id="ARBA00022989"/>
    </source>
</evidence>
<dbReference type="GO" id="GO:0012505">
    <property type="term" value="C:endomembrane system"/>
    <property type="evidence" value="ECO:0007669"/>
    <property type="project" value="UniProtKB-SubCell"/>
</dbReference>
<evidence type="ECO:0000256" key="9">
    <source>
        <dbReference type="SAM" id="Phobius"/>
    </source>
</evidence>
<feature type="region of interest" description="Disordered" evidence="8">
    <location>
        <begin position="957"/>
        <end position="1026"/>
    </location>
</feature>
<dbReference type="InterPro" id="IPR021109">
    <property type="entry name" value="Peptidase_aspartic_dom_sf"/>
</dbReference>
<feature type="transmembrane region" description="Helical" evidence="9">
    <location>
        <begin position="586"/>
        <end position="608"/>
    </location>
</feature>
<name>A0A0F4GI06_9PEZI</name>
<feature type="compositionally biased region" description="Polar residues" evidence="8">
    <location>
        <begin position="968"/>
        <end position="982"/>
    </location>
</feature>
<feature type="transmembrane region" description="Helical" evidence="9">
    <location>
        <begin position="691"/>
        <end position="709"/>
    </location>
</feature>
<dbReference type="Pfam" id="PF00026">
    <property type="entry name" value="Asp"/>
    <property type="match status" value="1"/>
</dbReference>
<evidence type="ECO:0000256" key="7">
    <source>
        <dbReference type="ARBA" id="ARBA00023136"/>
    </source>
</evidence>